<keyword evidence="4 8" id="KW-1133">Transmembrane helix</keyword>
<evidence type="ECO:0000256" key="5">
    <source>
        <dbReference type="ARBA" id="ARBA00023136"/>
    </source>
</evidence>
<evidence type="ECO:0000256" key="2">
    <source>
        <dbReference type="ARBA" id="ARBA00022448"/>
    </source>
</evidence>
<keyword evidence="10" id="KW-1185">Reference proteome</keyword>
<dbReference type="InterPro" id="IPR022357">
    <property type="entry name" value="MIP_CS"/>
</dbReference>
<evidence type="ECO:0000256" key="6">
    <source>
        <dbReference type="RuleBase" id="RU000477"/>
    </source>
</evidence>
<dbReference type="InterPro" id="IPR023271">
    <property type="entry name" value="Aquaporin-like"/>
</dbReference>
<gene>
    <name evidence="9" type="ORF">LTRI10_LOCUS31389</name>
</gene>
<feature type="compositionally biased region" description="Basic and acidic residues" evidence="7">
    <location>
        <begin position="1"/>
        <end position="10"/>
    </location>
</feature>
<feature type="transmembrane region" description="Helical" evidence="8">
    <location>
        <begin position="78"/>
        <end position="101"/>
    </location>
</feature>
<dbReference type="PROSITE" id="PS00221">
    <property type="entry name" value="MIP"/>
    <property type="match status" value="1"/>
</dbReference>
<dbReference type="PRINTS" id="PR00783">
    <property type="entry name" value="MINTRINSICP"/>
</dbReference>
<keyword evidence="2 6" id="KW-0813">Transport</keyword>
<protein>
    <submittedName>
        <fullName evidence="9">Uncharacterized protein</fullName>
    </submittedName>
</protein>
<dbReference type="SUPFAM" id="SSF81338">
    <property type="entry name" value="Aquaporin-like"/>
    <property type="match status" value="1"/>
</dbReference>
<dbReference type="InterPro" id="IPR000425">
    <property type="entry name" value="MIP"/>
</dbReference>
<evidence type="ECO:0000256" key="4">
    <source>
        <dbReference type="ARBA" id="ARBA00022989"/>
    </source>
</evidence>
<dbReference type="Pfam" id="PF00230">
    <property type="entry name" value="MIP"/>
    <property type="match status" value="1"/>
</dbReference>
<comment type="similarity">
    <text evidence="6">Belongs to the MIP/aquaporin (TC 1.A.8) family.</text>
</comment>
<name>A0AAV2EXC9_9ROSI</name>
<dbReference type="GO" id="GO:0015267">
    <property type="term" value="F:channel activity"/>
    <property type="evidence" value="ECO:0007669"/>
    <property type="project" value="InterPro"/>
</dbReference>
<dbReference type="Gene3D" id="1.20.1080.10">
    <property type="entry name" value="Glycerol uptake facilitator protein"/>
    <property type="match status" value="1"/>
</dbReference>
<dbReference type="Proteomes" id="UP001497516">
    <property type="component" value="Chromosome 5"/>
</dbReference>
<comment type="subcellular location">
    <subcellularLocation>
        <location evidence="1">Membrane</location>
        <topology evidence="1">Multi-pass membrane protein</topology>
    </subcellularLocation>
</comment>
<dbReference type="GO" id="GO:0016020">
    <property type="term" value="C:membrane"/>
    <property type="evidence" value="ECO:0007669"/>
    <property type="project" value="UniProtKB-SubCell"/>
</dbReference>
<dbReference type="PANTHER" id="PTHR45724">
    <property type="entry name" value="AQUAPORIN NIP2-1"/>
    <property type="match status" value="1"/>
</dbReference>
<dbReference type="PANTHER" id="PTHR45724:SF6">
    <property type="entry name" value="AQUAPORIN NIP-TYPE"/>
    <property type="match status" value="1"/>
</dbReference>
<evidence type="ECO:0000313" key="9">
    <source>
        <dbReference type="EMBL" id="CAL1390616.1"/>
    </source>
</evidence>
<feature type="transmembrane region" description="Helical" evidence="8">
    <location>
        <begin position="193"/>
        <end position="211"/>
    </location>
</feature>
<accession>A0AAV2EXC9</accession>
<feature type="region of interest" description="Disordered" evidence="7">
    <location>
        <begin position="1"/>
        <end position="32"/>
    </location>
</feature>
<dbReference type="NCBIfam" id="TIGR00861">
    <property type="entry name" value="MIP"/>
    <property type="match status" value="1"/>
</dbReference>
<sequence length="276" mass="28304">MAAEHHRSEMSELEEGGGGVSPAATPPPPPPPGFWTSSAVVETLQKVTAELIGTYFVIVVGCGSVAVNSIYGKATAPGVALCWGLIVMLMAYSVGHISGAHFNPAVTLSAAAFRSFPVRLVPLYIVVQVVGAILGCGTLEALVEITPKSYFGTAPAGSAAQSLAAEIIATFILLFVISAVSSSDSTVGDLGPLLVGMTIVMDVLLAGPISGASMNPARSIGPAVVGQGTKALWVYIFGPIVGAMAGSFAYKLLTPTQRSLSDLKNLRFRSSTNRGP</sequence>
<evidence type="ECO:0000256" key="8">
    <source>
        <dbReference type="SAM" id="Phobius"/>
    </source>
</evidence>
<dbReference type="EMBL" id="OZ034818">
    <property type="protein sequence ID" value="CAL1390616.1"/>
    <property type="molecule type" value="Genomic_DNA"/>
</dbReference>
<dbReference type="InterPro" id="IPR034294">
    <property type="entry name" value="Aquaporin_transptr"/>
</dbReference>
<reference evidence="9 10" key="1">
    <citation type="submission" date="2024-04" db="EMBL/GenBank/DDBJ databases">
        <authorList>
            <person name="Fracassetti M."/>
        </authorList>
    </citation>
    <scope>NUCLEOTIDE SEQUENCE [LARGE SCALE GENOMIC DNA]</scope>
</reference>
<evidence type="ECO:0000313" key="10">
    <source>
        <dbReference type="Proteomes" id="UP001497516"/>
    </source>
</evidence>
<dbReference type="AlphaFoldDB" id="A0AAV2EXC9"/>
<evidence type="ECO:0000256" key="3">
    <source>
        <dbReference type="ARBA" id="ARBA00022692"/>
    </source>
</evidence>
<feature type="transmembrane region" description="Helical" evidence="8">
    <location>
        <begin position="232"/>
        <end position="253"/>
    </location>
</feature>
<keyword evidence="5 8" id="KW-0472">Membrane</keyword>
<organism evidence="9 10">
    <name type="scientific">Linum trigynum</name>
    <dbReference type="NCBI Taxonomy" id="586398"/>
    <lineage>
        <taxon>Eukaryota</taxon>
        <taxon>Viridiplantae</taxon>
        <taxon>Streptophyta</taxon>
        <taxon>Embryophyta</taxon>
        <taxon>Tracheophyta</taxon>
        <taxon>Spermatophyta</taxon>
        <taxon>Magnoliopsida</taxon>
        <taxon>eudicotyledons</taxon>
        <taxon>Gunneridae</taxon>
        <taxon>Pentapetalae</taxon>
        <taxon>rosids</taxon>
        <taxon>fabids</taxon>
        <taxon>Malpighiales</taxon>
        <taxon>Linaceae</taxon>
        <taxon>Linum</taxon>
    </lineage>
</organism>
<feature type="transmembrane region" description="Helical" evidence="8">
    <location>
        <begin position="163"/>
        <end position="181"/>
    </location>
</feature>
<feature type="transmembrane region" description="Helical" evidence="8">
    <location>
        <begin position="52"/>
        <end position="71"/>
    </location>
</feature>
<proteinExistence type="inferred from homology"/>
<evidence type="ECO:0000256" key="7">
    <source>
        <dbReference type="SAM" id="MobiDB-lite"/>
    </source>
</evidence>
<evidence type="ECO:0000256" key="1">
    <source>
        <dbReference type="ARBA" id="ARBA00004141"/>
    </source>
</evidence>
<keyword evidence="3 6" id="KW-0812">Transmembrane</keyword>
<feature type="transmembrane region" description="Helical" evidence="8">
    <location>
        <begin position="121"/>
        <end position="143"/>
    </location>
</feature>